<accession>A7VRH8</accession>
<dbReference type="Proteomes" id="UP000003490">
    <property type="component" value="Unassembled WGS sequence"/>
</dbReference>
<evidence type="ECO:0000313" key="1">
    <source>
        <dbReference type="EMBL" id="EDO62300.1"/>
    </source>
</evidence>
<reference evidence="1 2" key="2">
    <citation type="submission" date="2007-08" db="EMBL/GenBank/DDBJ databases">
        <authorList>
            <person name="Fulton L."/>
            <person name="Clifton S."/>
            <person name="Fulton B."/>
            <person name="Xu J."/>
            <person name="Minx P."/>
            <person name="Pepin K.H."/>
            <person name="Johnson M."/>
            <person name="Thiruvilangam P."/>
            <person name="Bhonagiri V."/>
            <person name="Nash W.E."/>
            <person name="Wang C."/>
            <person name="Mardis E.R."/>
            <person name="Wilson R.K."/>
        </authorList>
    </citation>
    <scope>NUCLEOTIDE SEQUENCE [LARGE SCALE GENOMIC DNA]</scope>
    <source>
        <strain evidence="1 2">DSM 753</strain>
    </source>
</reference>
<comment type="caution">
    <text evidence="1">The sequence shown here is derived from an EMBL/GenBank/DDBJ whole genome shotgun (WGS) entry which is preliminary data.</text>
</comment>
<gene>
    <name evidence="1" type="ORF">CLOLEP_01161</name>
</gene>
<evidence type="ECO:0000313" key="2">
    <source>
        <dbReference type="Proteomes" id="UP000003490"/>
    </source>
</evidence>
<dbReference type="HOGENOM" id="CLU_3151287_0_0_9"/>
<proteinExistence type="predicted"/>
<protein>
    <submittedName>
        <fullName evidence="1">Uncharacterized protein</fullName>
    </submittedName>
</protein>
<dbReference type="AlphaFoldDB" id="A7VRH8"/>
<name>A7VRH8_9FIRM</name>
<sequence length="48" mass="5859">MRRYFLNRFHYISIHGFQVTMALYEKFHDMSIISDSHFCLICTIVILF</sequence>
<organism evidence="1 2">
    <name type="scientific">[Clostridium] leptum DSM 753</name>
    <dbReference type="NCBI Taxonomy" id="428125"/>
    <lineage>
        <taxon>Bacteria</taxon>
        <taxon>Bacillati</taxon>
        <taxon>Bacillota</taxon>
        <taxon>Clostridia</taxon>
        <taxon>Eubacteriales</taxon>
        <taxon>Oscillospiraceae</taxon>
        <taxon>Oscillospiraceae incertae sedis</taxon>
    </lineage>
</organism>
<reference evidence="1 2" key="1">
    <citation type="submission" date="2007-08" db="EMBL/GenBank/DDBJ databases">
        <title>Draft genome sequence of Clostridium leptum (DSM 753).</title>
        <authorList>
            <person name="Sudarsanam P."/>
            <person name="Ley R."/>
            <person name="Guruge J."/>
            <person name="Turnbaugh P.J."/>
            <person name="Mahowald M."/>
            <person name="Liep D."/>
            <person name="Gordon J."/>
        </authorList>
    </citation>
    <scope>NUCLEOTIDE SEQUENCE [LARGE SCALE GENOMIC DNA]</scope>
    <source>
        <strain evidence="1 2">DSM 753</strain>
    </source>
</reference>
<dbReference type="EMBL" id="ABCB02000016">
    <property type="protein sequence ID" value="EDO62300.1"/>
    <property type="molecule type" value="Genomic_DNA"/>
</dbReference>